<keyword evidence="10" id="KW-1185">Reference proteome</keyword>
<dbReference type="PANTHER" id="PTHR21461">
    <property type="entry name" value="GLYCOSYLTRANSFERASE FAMILY 92 PROTEIN"/>
    <property type="match status" value="1"/>
</dbReference>
<comment type="subcellular location">
    <subcellularLocation>
        <location evidence="1">Membrane</location>
        <topology evidence="1">Single-pass membrane protein</topology>
    </subcellularLocation>
</comment>
<dbReference type="Proteomes" id="UP001465755">
    <property type="component" value="Unassembled WGS sequence"/>
</dbReference>
<dbReference type="InterPro" id="IPR008166">
    <property type="entry name" value="Glyco_transf_92"/>
</dbReference>
<accession>A0AAW1Q1H9</accession>
<dbReference type="GO" id="GO:0005737">
    <property type="term" value="C:cytoplasm"/>
    <property type="evidence" value="ECO:0007669"/>
    <property type="project" value="TreeGrafter"/>
</dbReference>
<keyword evidence="3 8" id="KW-0328">Glycosyltransferase</keyword>
<dbReference type="EC" id="2.4.1.-" evidence="8"/>
<proteinExistence type="inferred from homology"/>
<comment type="similarity">
    <text evidence="2 8">Belongs to the glycosyltransferase 92 family.</text>
</comment>
<evidence type="ECO:0000256" key="7">
    <source>
        <dbReference type="ARBA" id="ARBA00023136"/>
    </source>
</evidence>
<dbReference type="PANTHER" id="PTHR21461:SF69">
    <property type="entry name" value="GLYCOSYLTRANSFERASE FAMILY 92 PROTEIN"/>
    <property type="match status" value="1"/>
</dbReference>
<name>A0AAW1Q1H9_9CHLO</name>
<keyword evidence="4 8" id="KW-0808">Transferase</keyword>
<evidence type="ECO:0000256" key="1">
    <source>
        <dbReference type="ARBA" id="ARBA00004167"/>
    </source>
</evidence>
<dbReference type="GO" id="GO:0016757">
    <property type="term" value="F:glycosyltransferase activity"/>
    <property type="evidence" value="ECO:0007669"/>
    <property type="project" value="UniProtKB-UniRule"/>
</dbReference>
<keyword evidence="6" id="KW-1133">Transmembrane helix</keyword>
<reference evidence="9 10" key="1">
    <citation type="journal article" date="2024" name="Nat. Commun.">
        <title>Phylogenomics reveals the evolutionary origins of lichenization in chlorophyte algae.</title>
        <authorList>
            <person name="Puginier C."/>
            <person name="Libourel C."/>
            <person name="Otte J."/>
            <person name="Skaloud P."/>
            <person name="Haon M."/>
            <person name="Grisel S."/>
            <person name="Petersen M."/>
            <person name="Berrin J.G."/>
            <person name="Delaux P.M."/>
            <person name="Dal Grande F."/>
            <person name="Keller J."/>
        </authorList>
    </citation>
    <scope>NUCLEOTIDE SEQUENCE [LARGE SCALE GENOMIC DNA]</scope>
    <source>
        <strain evidence="9 10">SAG 2036</strain>
    </source>
</reference>
<evidence type="ECO:0000313" key="9">
    <source>
        <dbReference type="EMBL" id="KAK9813974.1"/>
    </source>
</evidence>
<comment type="caution">
    <text evidence="9">The sequence shown here is derived from an EMBL/GenBank/DDBJ whole genome shotgun (WGS) entry which is preliminary data.</text>
</comment>
<evidence type="ECO:0000256" key="6">
    <source>
        <dbReference type="ARBA" id="ARBA00022989"/>
    </source>
</evidence>
<evidence type="ECO:0000256" key="5">
    <source>
        <dbReference type="ARBA" id="ARBA00022692"/>
    </source>
</evidence>
<protein>
    <recommendedName>
        <fullName evidence="8">Glycosyltransferase family 92 protein</fullName>
        <ecNumber evidence="8">2.4.1.-</ecNumber>
    </recommendedName>
</protein>
<evidence type="ECO:0000256" key="4">
    <source>
        <dbReference type="ARBA" id="ARBA00022679"/>
    </source>
</evidence>
<sequence length="362" mass="40549">MPSRGSRSSQQKLLSRDTTSNKLFSVRASRVVLHRLFSSISPLLYPWWHLGSLRVHARWRTAIPTEPGQFIKDMAQVLSADPLVREMSSPGSVDGLPTCAYDSPGPCQVQCTSSFYAPSCCGAKAGGLGAQATPRKFYIFDNNSTTPMLPMVYDLAMEGLVEYVSLPDPPEDVKPQLYIYDTCLQTYGSHHTWMAFIDADEFIVLRSQDLHDLPALLRQYEQYGALVVNWQLFGSSGFLRKPSGGTLQSYHKCFPRDHPENLHVKTIANVAHTLGPGPDPHQFTFKEGFFAVDEQMQPVEGPRSEQVHIDQIALYHYATKSRAEYMQKIKRGSAMRNQKTIHFLDLADQEATAECTDAMLLG</sequence>
<keyword evidence="7" id="KW-0472">Membrane</keyword>
<gene>
    <name evidence="9" type="ORF">WJX73_007576</name>
</gene>
<keyword evidence="5" id="KW-0812">Transmembrane</keyword>
<dbReference type="GO" id="GO:0016020">
    <property type="term" value="C:membrane"/>
    <property type="evidence" value="ECO:0007669"/>
    <property type="project" value="UniProtKB-SubCell"/>
</dbReference>
<organism evidence="9 10">
    <name type="scientific">Symbiochloris irregularis</name>
    <dbReference type="NCBI Taxonomy" id="706552"/>
    <lineage>
        <taxon>Eukaryota</taxon>
        <taxon>Viridiplantae</taxon>
        <taxon>Chlorophyta</taxon>
        <taxon>core chlorophytes</taxon>
        <taxon>Trebouxiophyceae</taxon>
        <taxon>Trebouxiales</taxon>
        <taxon>Trebouxiaceae</taxon>
        <taxon>Symbiochloris</taxon>
    </lineage>
</organism>
<dbReference type="AlphaFoldDB" id="A0AAW1Q1H9"/>
<evidence type="ECO:0000256" key="3">
    <source>
        <dbReference type="ARBA" id="ARBA00022676"/>
    </source>
</evidence>
<evidence type="ECO:0000313" key="10">
    <source>
        <dbReference type="Proteomes" id="UP001465755"/>
    </source>
</evidence>
<evidence type="ECO:0000256" key="8">
    <source>
        <dbReference type="RuleBase" id="RU366017"/>
    </source>
</evidence>
<dbReference type="EMBL" id="JALJOQ010000002">
    <property type="protein sequence ID" value="KAK9813974.1"/>
    <property type="molecule type" value="Genomic_DNA"/>
</dbReference>
<dbReference type="Pfam" id="PF01697">
    <property type="entry name" value="Glyco_transf_92"/>
    <property type="match status" value="1"/>
</dbReference>
<evidence type="ECO:0000256" key="2">
    <source>
        <dbReference type="ARBA" id="ARBA00007647"/>
    </source>
</evidence>